<dbReference type="PANTHER" id="PTHR31087:SF161">
    <property type="entry name" value="TUBBY C 2 FAMILY PROTEIN"/>
    <property type="match status" value="1"/>
</dbReference>
<dbReference type="Pfam" id="PF04525">
    <property type="entry name" value="LOR"/>
    <property type="match status" value="1"/>
</dbReference>
<dbReference type="SUPFAM" id="SSF54518">
    <property type="entry name" value="Tubby C-terminal domain-like"/>
    <property type="match status" value="1"/>
</dbReference>
<name>A0A2K2FED8_9CLOT</name>
<gene>
    <name evidence="2" type="ORF">CDQ84_09320</name>
</gene>
<dbReference type="InterPro" id="IPR025659">
    <property type="entry name" value="Tubby-like_C"/>
</dbReference>
<reference evidence="2 3" key="1">
    <citation type="submission" date="2017-06" db="EMBL/GenBank/DDBJ databases">
        <title>Investigating the central metabolism of Clostridium thermosuccinogenes.</title>
        <authorList>
            <person name="Koendjbiharie J.G."/>
            <person name="van Kranenburg R."/>
        </authorList>
    </citation>
    <scope>NUCLEOTIDE SEQUENCE [LARGE SCALE GENOMIC DNA]</scope>
    <source>
        <strain evidence="2 3">DSM 5806</strain>
    </source>
</reference>
<evidence type="ECO:0008006" key="4">
    <source>
        <dbReference type="Google" id="ProtNLM"/>
    </source>
</evidence>
<dbReference type="RefSeq" id="WP_103081469.1">
    <property type="nucleotide sequence ID" value="NZ_CP021850.1"/>
</dbReference>
<dbReference type="PANTHER" id="PTHR31087">
    <property type="match status" value="1"/>
</dbReference>
<organism evidence="2 3">
    <name type="scientific">Clostridium thermosuccinogenes</name>
    <dbReference type="NCBI Taxonomy" id="84032"/>
    <lineage>
        <taxon>Bacteria</taxon>
        <taxon>Bacillati</taxon>
        <taxon>Bacillota</taxon>
        <taxon>Clostridia</taxon>
        <taxon>Eubacteriales</taxon>
        <taxon>Clostridiaceae</taxon>
        <taxon>Clostridium</taxon>
    </lineage>
</organism>
<accession>A0A2K2FED8</accession>
<comment type="similarity">
    <text evidence="1">Belongs to the LOR family.</text>
</comment>
<evidence type="ECO:0000313" key="2">
    <source>
        <dbReference type="EMBL" id="PNT99045.1"/>
    </source>
</evidence>
<dbReference type="InterPro" id="IPR038595">
    <property type="entry name" value="LOR_sf"/>
</dbReference>
<evidence type="ECO:0000313" key="3">
    <source>
        <dbReference type="Proteomes" id="UP000236151"/>
    </source>
</evidence>
<dbReference type="EMBL" id="NIOJ01000021">
    <property type="protein sequence ID" value="PNT99045.1"/>
    <property type="molecule type" value="Genomic_DNA"/>
</dbReference>
<dbReference type="AlphaFoldDB" id="A0A2K2FED8"/>
<sequence length="159" mass="18577">MRYIIRQKIFSLGDSFTIKDEFGNDVFIVRSQIFSFGKKLRIFDLSGKELCYIEQKLFRFMPEYDIYIAGELVANVRKKFALFRNDFEITTPGDQYYVDGDFFAHEFGIYRHGKLIARISKKFFAFSDTYGVDIDDGQDQISTLALAIVIDMVCHDHDD</sequence>
<protein>
    <recommendedName>
        <fullName evidence="4">Tubby C 2 family protein</fullName>
    </recommendedName>
</protein>
<dbReference type="Gene3D" id="2.40.160.200">
    <property type="entry name" value="LURP1-related"/>
    <property type="match status" value="1"/>
</dbReference>
<dbReference type="KEGG" id="cthd:CDO33_18145"/>
<comment type="caution">
    <text evidence="2">The sequence shown here is derived from an EMBL/GenBank/DDBJ whole genome shotgun (WGS) entry which is preliminary data.</text>
</comment>
<proteinExistence type="inferred from homology"/>
<dbReference type="Proteomes" id="UP000236151">
    <property type="component" value="Unassembled WGS sequence"/>
</dbReference>
<dbReference type="InterPro" id="IPR007612">
    <property type="entry name" value="LOR"/>
</dbReference>
<dbReference type="OrthoDB" id="652307at2"/>
<keyword evidence="3" id="KW-1185">Reference proteome</keyword>
<evidence type="ECO:0000256" key="1">
    <source>
        <dbReference type="ARBA" id="ARBA00005437"/>
    </source>
</evidence>